<dbReference type="Pfam" id="PF00646">
    <property type="entry name" value="F-box"/>
    <property type="match status" value="1"/>
</dbReference>
<dbReference type="CDD" id="cd22160">
    <property type="entry name" value="F-box_AtFBL13-like"/>
    <property type="match status" value="1"/>
</dbReference>
<dbReference type="SUPFAM" id="SSF81383">
    <property type="entry name" value="F-box domain"/>
    <property type="match status" value="1"/>
</dbReference>
<dbReference type="InterPro" id="IPR055411">
    <property type="entry name" value="LRR_FXL15/At3g58940/PEG3-like"/>
</dbReference>
<organism evidence="2 3">
    <name type="scientific">Lolium multiflorum</name>
    <name type="common">Italian ryegrass</name>
    <name type="synonym">Lolium perenne subsp. multiflorum</name>
    <dbReference type="NCBI Taxonomy" id="4521"/>
    <lineage>
        <taxon>Eukaryota</taxon>
        <taxon>Viridiplantae</taxon>
        <taxon>Streptophyta</taxon>
        <taxon>Embryophyta</taxon>
        <taxon>Tracheophyta</taxon>
        <taxon>Spermatophyta</taxon>
        <taxon>Magnoliopsida</taxon>
        <taxon>Liliopsida</taxon>
        <taxon>Poales</taxon>
        <taxon>Poaceae</taxon>
        <taxon>BOP clade</taxon>
        <taxon>Pooideae</taxon>
        <taxon>Poodae</taxon>
        <taxon>Poeae</taxon>
        <taxon>Poeae Chloroplast Group 2 (Poeae type)</taxon>
        <taxon>Loliodinae</taxon>
        <taxon>Loliinae</taxon>
        <taxon>Lolium</taxon>
    </lineage>
</organism>
<protein>
    <recommendedName>
        <fullName evidence="1">F-box domain-containing protein</fullName>
    </recommendedName>
</protein>
<dbReference type="InterPro" id="IPR032675">
    <property type="entry name" value="LRR_dom_sf"/>
</dbReference>
<evidence type="ECO:0000313" key="3">
    <source>
        <dbReference type="Proteomes" id="UP001231189"/>
    </source>
</evidence>
<name>A0AAD8T9P2_LOLMU</name>
<gene>
    <name evidence="2" type="ORF">QYE76_038454</name>
</gene>
<feature type="domain" description="F-box" evidence="1">
    <location>
        <begin position="13"/>
        <end position="47"/>
    </location>
</feature>
<proteinExistence type="predicted"/>
<evidence type="ECO:0000313" key="2">
    <source>
        <dbReference type="EMBL" id="KAK1677606.1"/>
    </source>
</evidence>
<comment type="caution">
    <text evidence="2">The sequence shown here is derived from an EMBL/GenBank/DDBJ whole genome shotgun (WGS) entry which is preliminary data.</text>
</comment>
<dbReference type="InterPro" id="IPR036047">
    <property type="entry name" value="F-box-like_dom_sf"/>
</dbReference>
<dbReference type="AlphaFoldDB" id="A0AAD8T9P2"/>
<dbReference type="PROSITE" id="PS50181">
    <property type="entry name" value="FBOX"/>
    <property type="match status" value="1"/>
</dbReference>
<keyword evidence="3" id="KW-1185">Reference proteome</keyword>
<dbReference type="InterPro" id="IPR053781">
    <property type="entry name" value="F-box_AtFBL13-like"/>
</dbReference>
<dbReference type="Pfam" id="PF24758">
    <property type="entry name" value="LRR_At5g56370"/>
    <property type="match status" value="1"/>
</dbReference>
<dbReference type="Proteomes" id="UP001231189">
    <property type="component" value="Unassembled WGS sequence"/>
</dbReference>
<dbReference type="SUPFAM" id="SSF52047">
    <property type="entry name" value="RNI-like"/>
    <property type="match status" value="1"/>
</dbReference>
<evidence type="ECO:0000259" key="1">
    <source>
        <dbReference type="PROSITE" id="PS50181"/>
    </source>
</evidence>
<sequence>MESSAKKRRIGRLDRLSDLPDAILGHVLSFLPTDEAARATIFSRRWRHAFAEVVCHTVSFGTSSSSCTVSSRPYRNRTLHSELLDQVTAALLSRRRCCGEDAPLRSLRVAMHAYRVVVPGRVSPDSCAVDQWLSYALSHRVQELHLQTSTHQHDMICALCRGRDIGKSSGYSNYAYPNAYAVPAKLFSCAMMRSLHLACCSLPPNLAASTVLLPSLETLALSNISSSVSSSASIQQLISGCPRLANLTLEACHHIQDIAVDTHLRTFALRCCHAVRRVTVDLSETRVFEYLGQAAPVIDGPPTNASAKIRICTCSSGKIDFESLSGFLLLFVNAKHLHFAWPDVTKNPLSDYDGFFTLQFPRFPNLTRLELGSLCVHPRAVDAVAGILRQTPNLTALSLRLGDHESSYGIYSARFAVDVPDDVPAAQCLRERMREMSVGLYDGGNVQRVLLKTLLRGALVLQSLRVVFASGCGGALDALTDEIKSWLGNPAIRELTISTRENS</sequence>
<dbReference type="InterPro" id="IPR050232">
    <property type="entry name" value="FBL13/AtMIF1-like"/>
</dbReference>
<dbReference type="PANTHER" id="PTHR31900">
    <property type="entry name" value="F-BOX/RNI SUPERFAMILY PROTEIN-RELATED"/>
    <property type="match status" value="1"/>
</dbReference>
<reference evidence="2" key="1">
    <citation type="submission" date="2023-07" db="EMBL/GenBank/DDBJ databases">
        <title>A chromosome-level genome assembly of Lolium multiflorum.</title>
        <authorList>
            <person name="Chen Y."/>
            <person name="Copetti D."/>
            <person name="Kolliker R."/>
            <person name="Studer B."/>
        </authorList>
    </citation>
    <scope>NUCLEOTIDE SEQUENCE</scope>
    <source>
        <strain evidence="2">02402/16</strain>
        <tissue evidence="2">Leaf</tissue>
    </source>
</reference>
<dbReference type="Gene3D" id="3.80.10.10">
    <property type="entry name" value="Ribonuclease Inhibitor"/>
    <property type="match status" value="1"/>
</dbReference>
<dbReference type="PANTHER" id="PTHR31900:SF30">
    <property type="entry name" value="SUPERFAMILY PROTEIN, PUTATIVE-RELATED"/>
    <property type="match status" value="1"/>
</dbReference>
<dbReference type="InterPro" id="IPR001810">
    <property type="entry name" value="F-box_dom"/>
</dbReference>
<accession>A0AAD8T9P2</accession>
<dbReference type="Gene3D" id="1.20.1280.50">
    <property type="match status" value="1"/>
</dbReference>
<dbReference type="EMBL" id="JAUUTY010000002">
    <property type="protein sequence ID" value="KAK1677606.1"/>
    <property type="molecule type" value="Genomic_DNA"/>
</dbReference>